<protein>
    <submittedName>
        <fullName evidence="3">Winged helix-turn-helix domain-containing protein</fullName>
    </submittedName>
</protein>
<organism evidence="3 4">
    <name type="scientific">Kitasatospora herbaricolor</name>
    <dbReference type="NCBI Taxonomy" id="68217"/>
    <lineage>
        <taxon>Bacteria</taxon>
        <taxon>Bacillati</taxon>
        <taxon>Actinomycetota</taxon>
        <taxon>Actinomycetes</taxon>
        <taxon>Kitasatosporales</taxon>
        <taxon>Streptomycetaceae</taxon>
        <taxon>Kitasatospora</taxon>
    </lineage>
</organism>
<gene>
    <name evidence="3" type="ORF">OG469_21895</name>
</gene>
<dbReference type="Proteomes" id="UP001432014">
    <property type="component" value="Chromosome"/>
</dbReference>
<evidence type="ECO:0000313" key="3">
    <source>
        <dbReference type="EMBL" id="WUS57925.1"/>
    </source>
</evidence>
<evidence type="ECO:0000259" key="2">
    <source>
        <dbReference type="PROSITE" id="PS50987"/>
    </source>
</evidence>
<evidence type="ECO:0000313" key="4">
    <source>
        <dbReference type="Proteomes" id="UP001432014"/>
    </source>
</evidence>
<dbReference type="EMBL" id="CP108482">
    <property type="protein sequence ID" value="WUS57925.1"/>
    <property type="molecule type" value="Genomic_DNA"/>
</dbReference>
<dbReference type="PANTHER" id="PTHR39168">
    <property type="entry name" value="TRANSCRIPTIONAL REGULATOR-RELATED"/>
    <property type="match status" value="1"/>
</dbReference>
<dbReference type="RefSeq" id="WP_329496224.1">
    <property type="nucleotide sequence ID" value="NZ_CP108460.1"/>
</dbReference>
<feature type="domain" description="HTH arsR-type" evidence="2">
    <location>
        <begin position="1"/>
        <end position="90"/>
    </location>
</feature>
<name>A0ABZ1WAN9_9ACTN</name>
<reference evidence="3 4" key="1">
    <citation type="submission" date="2022-10" db="EMBL/GenBank/DDBJ databases">
        <title>The complete genomes of actinobacterial strains from the NBC collection.</title>
        <authorList>
            <person name="Joergensen T.S."/>
            <person name="Alvarez Arevalo M."/>
            <person name="Sterndorff E.B."/>
            <person name="Faurdal D."/>
            <person name="Vuksanovic O."/>
            <person name="Mourched A.-S."/>
            <person name="Charusanti P."/>
            <person name="Shaw S."/>
            <person name="Blin K."/>
            <person name="Weber T."/>
        </authorList>
    </citation>
    <scope>NUCLEOTIDE SEQUENCE [LARGE SCALE GENOMIC DNA]</scope>
    <source>
        <strain evidence="3 4">NBC_01247</strain>
    </source>
</reference>
<dbReference type="PANTHER" id="PTHR39168:SF1">
    <property type="entry name" value="TRANSCRIPTIONAL REGULATORY PROTEIN"/>
    <property type="match status" value="1"/>
</dbReference>
<dbReference type="SUPFAM" id="SSF46785">
    <property type="entry name" value="Winged helix' DNA-binding domain"/>
    <property type="match status" value="1"/>
</dbReference>
<dbReference type="Pfam" id="PF12840">
    <property type="entry name" value="HTH_20"/>
    <property type="match status" value="1"/>
</dbReference>
<dbReference type="PROSITE" id="PS50987">
    <property type="entry name" value="HTH_ARSR_2"/>
    <property type="match status" value="1"/>
</dbReference>
<evidence type="ECO:0000256" key="1">
    <source>
        <dbReference type="SAM" id="MobiDB-lite"/>
    </source>
</evidence>
<dbReference type="InterPro" id="IPR001845">
    <property type="entry name" value="HTH_ArsR_DNA-bd_dom"/>
</dbReference>
<dbReference type="InterPro" id="IPR011991">
    <property type="entry name" value="ArsR-like_HTH"/>
</dbReference>
<dbReference type="CDD" id="cd00090">
    <property type="entry name" value="HTH_ARSR"/>
    <property type="match status" value="1"/>
</dbReference>
<dbReference type="Gene3D" id="1.10.10.10">
    <property type="entry name" value="Winged helix-like DNA-binding domain superfamily/Winged helix DNA-binding domain"/>
    <property type="match status" value="1"/>
</dbReference>
<sequence length="260" mass="26873">MSLAEVAGLLADRTRAAFCLALLDGRAWTAGELARHARVSPSTASEHLSRLVAGGLLAEERQGRHRYLRLAGPATATMIEDLCSYAAGAPAAPGPDQAPARPGGLRESGRLGAEARARTCYDHLAGRLGVAVADAALARGLVADDAGLALTPAGLDWLAGLGVTAAELKGSRPVVRGCLDWTERRTHLAGAVGAALCRRAFELGWVERIGTGRALRTTPAGRRDLRELLGIEVPVQPRPPAPGSHPIGHGCAADVTPGHG</sequence>
<dbReference type="InterPro" id="IPR036388">
    <property type="entry name" value="WH-like_DNA-bd_sf"/>
</dbReference>
<proteinExistence type="predicted"/>
<feature type="region of interest" description="Disordered" evidence="1">
    <location>
        <begin position="236"/>
        <end position="260"/>
    </location>
</feature>
<accession>A0ABZ1WAN9</accession>
<dbReference type="InterPro" id="IPR052543">
    <property type="entry name" value="HTH_Metal-responsive_Reg"/>
</dbReference>
<dbReference type="InterPro" id="IPR036390">
    <property type="entry name" value="WH_DNA-bd_sf"/>
</dbReference>
<keyword evidence="4" id="KW-1185">Reference proteome</keyword>
<dbReference type="SMART" id="SM00418">
    <property type="entry name" value="HTH_ARSR"/>
    <property type="match status" value="1"/>
</dbReference>